<dbReference type="CDD" id="cd02440">
    <property type="entry name" value="AdoMet_MTases"/>
    <property type="match status" value="1"/>
</dbReference>
<dbReference type="AlphaFoldDB" id="A0A369I097"/>
<dbReference type="GO" id="GO:0032259">
    <property type="term" value="P:methylation"/>
    <property type="evidence" value="ECO:0007669"/>
    <property type="project" value="UniProtKB-KW"/>
</dbReference>
<evidence type="ECO:0000256" key="2">
    <source>
        <dbReference type="ARBA" id="ARBA00022679"/>
    </source>
</evidence>
<gene>
    <name evidence="5" type="ORF">DVG78_25150</name>
</gene>
<evidence type="ECO:0000313" key="6">
    <source>
        <dbReference type="Proteomes" id="UP000253141"/>
    </source>
</evidence>
<feature type="domain" description="Methyltransferase type 11" evidence="4">
    <location>
        <begin position="59"/>
        <end position="153"/>
    </location>
</feature>
<keyword evidence="6" id="KW-1185">Reference proteome</keyword>
<evidence type="ECO:0000259" key="4">
    <source>
        <dbReference type="Pfam" id="PF08241"/>
    </source>
</evidence>
<dbReference type="Proteomes" id="UP000253141">
    <property type="component" value="Unassembled WGS sequence"/>
</dbReference>
<evidence type="ECO:0000256" key="3">
    <source>
        <dbReference type="ARBA" id="ARBA00022691"/>
    </source>
</evidence>
<keyword evidence="2 5" id="KW-0808">Transferase</keyword>
<dbReference type="GO" id="GO:0008757">
    <property type="term" value="F:S-adenosylmethionine-dependent methyltransferase activity"/>
    <property type="evidence" value="ECO:0007669"/>
    <property type="project" value="InterPro"/>
</dbReference>
<keyword evidence="1 5" id="KW-0489">Methyltransferase</keyword>
<protein>
    <submittedName>
        <fullName evidence="5">Class I SAM-dependent methyltransferase</fullName>
    </submittedName>
</protein>
<proteinExistence type="predicted"/>
<comment type="caution">
    <text evidence="5">The sequence shown here is derived from an EMBL/GenBank/DDBJ whole genome shotgun (WGS) entry which is preliminary data.</text>
</comment>
<dbReference type="PANTHER" id="PTHR43464">
    <property type="entry name" value="METHYLTRANSFERASE"/>
    <property type="match status" value="1"/>
</dbReference>
<keyword evidence="3" id="KW-0949">S-adenosyl-L-methionine</keyword>
<dbReference type="InterPro" id="IPR029063">
    <property type="entry name" value="SAM-dependent_MTases_sf"/>
</dbReference>
<dbReference type="SUPFAM" id="SSF53335">
    <property type="entry name" value="S-adenosyl-L-methionine-dependent methyltransferases"/>
    <property type="match status" value="1"/>
</dbReference>
<accession>A0A369I097</accession>
<name>A0A369I097_9BACT</name>
<reference evidence="5 6" key="1">
    <citation type="submission" date="2018-07" db="EMBL/GenBank/DDBJ databases">
        <title>Genome analysis of Runella aurantiaca.</title>
        <authorList>
            <person name="Yang X."/>
        </authorList>
    </citation>
    <scope>NUCLEOTIDE SEQUENCE [LARGE SCALE GENOMIC DNA]</scope>
    <source>
        <strain evidence="5 6">YX9</strain>
    </source>
</reference>
<organism evidence="5 6">
    <name type="scientific">Runella aurantiaca</name>
    <dbReference type="NCBI Taxonomy" id="2282308"/>
    <lineage>
        <taxon>Bacteria</taxon>
        <taxon>Pseudomonadati</taxon>
        <taxon>Bacteroidota</taxon>
        <taxon>Cytophagia</taxon>
        <taxon>Cytophagales</taxon>
        <taxon>Spirosomataceae</taxon>
        <taxon>Runella</taxon>
    </lineage>
</organism>
<dbReference type="InterPro" id="IPR013216">
    <property type="entry name" value="Methyltransf_11"/>
</dbReference>
<evidence type="ECO:0000313" key="5">
    <source>
        <dbReference type="EMBL" id="RDB03189.1"/>
    </source>
</evidence>
<dbReference type="Gene3D" id="3.40.50.150">
    <property type="entry name" value="Vaccinia Virus protein VP39"/>
    <property type="match status" value="1"/>
</dbReference>
<dbReference type="PANTHER" id="PTHR43464:SF19">
    <property type="entry name" value="UBIQUINONE BIOSYNTHESIS O-METHYLTRANSFERASE, MITOCHONDRIAL"/>
    <property type="match status" value="1"/>
</dbReference>
<evidence type="ECO:0000256" key="1">
    <source>
        <dbReference type="ARBA" id="ARBA00022603"/>
    </source>
</evidence>
<dbReference type="EMBL" id="QPIW01000030">
    <property type="protein sequence ID" value="RDB03189.1"/>
    <property type="molecule type" value="Genomic_DNA"/>
</dbReference>
<dbReference type="Pfam" id="PF08241">
    <property type="entry name" value="Methyltransf_11"/>
    <property type="match status" value="1"/>
</dbReference>
<sequence length="251" mass="28991">MSLIFKYITQKAMKQKIIDAYESLAESYNALIDHKPHNAYYDRPNTLSLIPEMQGKHILDAACGPGKYAEIFLENGAFVTGFDISPRMVELAIERNKGNGTFFVHDLSTPLPQLKDASFDLIVCALALHYLEDWTPTLKEFFRVLKPSGHLVISIEHPFFEFTYFQSTRYFETEPVMCTWKGFGKPVDIHSFRRPLEACIMPLLVNGFQLDTLLEPKPVEKFKELDPKHYRELNEFPAFMCLRAKKPIFTL</sequence>